<dbReference type="Proteomes" id="UP000642284">
    <property type="component" value="Unassembled WGS sequence"/>
</dbReference>
<evidence type="ECO:0000313" key="1">
    <source>
        <dbReference type="EMBL" id="MBC9716093.1"/>
    </source>
</evidence>
<protein>
    <submittedName>
        <fullName evidence="1">Uncharacterized protein</fullName>
    </submittedName>
</protein>
<dbReference type="RefSeq" id="WP_187816559.1">
    <property type="nucleotide sequence ID" value="NZ_JACTVJ010000013.1"/>
</dbReference>
<gene>
    <name evidence="1" type="ORF">H9Y04_26480</name>
</gene>
<sequence length="211" mass="22255">MARPEVGDEVRRCAACGGYAYGGAPDCAVCRALVDAIVEDEWAVFVRRMGAAPAEERALAEMVTAEPDRHDWRVVDAALDRIECGDCGERLGRGPAGCAGCELAHGFRYAAVETDRPGVPPGNEHAVRVNVSVVRRPQMTSAAELLVRRKLLPLLLVGRLPTTQEAQRASAAVKGAAADARERLVDEVVEAALADPGKGTAAGTDTRKGTA</sequence>
<reference evidence="1 2" key="1">
    <citation type="submission" date="2020-08" db="EMBL/GenBank/DDBJ databases">
        <title>Genemic of Streptomyces polyaspartic.</title>
        <authorList>
            <person name="Liu W."/>
        </authorList>
    </citation>
    <scope>NUCLEOTIDE SEQUENCE [LARGE SCALE GENOMIC DNA]</scope>
    <source>
        <strain evidence="1 2">TRM66268-LWL</strain>
    </source>
</reference>
<keyword evidence="2" id="KW-1185">Reference proteome</keyword>
<organism evidence="1 2">
    <name type="scientific">Streptomyces polyasparticus</name>
    <dbReference type="NCBI Taxonomy" id="2767826"/>
    <lineage>
        <taxon>Bacteria</taxon>
        <taxon>Bacillati</taxon>
        <taxon>Actinomycetota</taxon>
        <taxon>Actinomycetes</taxon>
        <taxon>Kitasatosporales</taxon>
        <taxon>Streptomycetaceae</taxon>
        <taxon>Streptomyces</taxon>
    </lineage>
</organism>
<dbReference type="EMBL" id="JACTVJ010000013">
    <property type="protein sequence ID" value="MBC9716093.1"/>
    <property type="molecule type" value="Genomic_DNA"/>
</dbReference>
<proteinExistence type="predicted"/>
<accession>A0ABR7SP16</accession>
<evidence type="ECO:0000313" key="2">
    <source>
        <dbReference type="Proteomes" id="UP000642284"/>
    </source>
</evidence>
<name>A0ABR7SP16_9ACTN</name>
<comment type="caution">
    <text evidence="1">The sequence shown here is derived from an EMBL/GenBank/DDBJ whole genome shotgun (WGS) entry which is preliminary data.</text>
</comment>